<dbReference type="InterPro" id="IPR006677">
    <property type="entry name" value="tRNA_intron_Endonuc_cat-like"/>
</dbReference>
<dbReference type="Gene3D" id="3.40.1350.10">
    <property type="match status" value="1"/>
</dbReference>
<dbReference type="Pfam" id="PF01974">
    <property type="entry name" value="tRNA_int_endo"/>
    <property type="match status" value="1"/>
</dbReference>
<dbReference type="GO" id="GO:0000213">
    <property type="term" value="F:tRNA-intron lyase activity"/>
    <property type="evidence" value="ECO:0007669"/>
    <property type="project" value="UniProtKB-EC"/>
</dbReference>
<accession>A0A317XX73</accession>
<dbReference type="EMBL" id="KZ819188">
    <property type="protein sequence ID" value="PWZ02530.1"/>
    <property type="molecule type" value="Genomic_DNA"/>
</dbReference>
<feature type="domain" description="tRNA intron endonuclease catalytic" evidence="7">
    <location>
        <begin position="313"/>
        <end position="385"/>
    </location>
</feature>
<feature type="region of interest" description="Disordered" evidence="6">
    <location>
        <begin position="179"/>
        <end position="207"/>
    </location>
</feature>
<dbReference type="InterPro" id="IPR059049">
    <property type="entry name" value="TSEN34_N"/>
</dbReference>
<evidence type="ECO:0000256" key="4">
    <source>
        <dbReference type="ARBA" id="ARBA00023239"/>
    </source>
</evidence>
<keyword evidence="4" id="KW-0456">Lyase</keyword>
<feature type="domain" description="TSEN34 N-terminal" evidence="8">
    <location>
        <begin position="73"/>
        <end position="133"/>
    </location>
</feature>
<dbReference type="AlphaFoldDB" id="A0A317XX73"/>
<dbReference type="GO" id="GO:0003676">
    <property type="term" value="F:nucleic acid binding"/>
    <property type="evidence" value="ECO:0007669"/>
    <property type="project" value="InterPro"/>
</dbReference>
<comment type="catalytic activity">
    <reaction evidence="5">
        <text>pretRNA = a 3'-half-tRNA molecule with a 5'-OH end + a 5'-half-tRNA molecule with a 2',3'-cyclic phosphate end + an intron with a 2',3'-cyclic phosphate and a 5'-hydroxyl terminus.</text>
        <dbReference type="EC" id="4.6.1.16"/>
    </reaction>
</comment>
<dbReference type="PANTHER" id="PTHR13070">
    <property type="entry name" value="TRNA-SPLICING ENDONUCLEASE SUBUNIT SEN34-RELATED"/>
    <property type="match status" value="1"/>
</dbReference>
<dbReference type="OrthoDB" id="48041at2759"/>
<evidence type="ECO:0000259" key="8">
    <source>
        <dbReference type="Pfam" id="PF26577"/>
    </source>
</evidence>
<comment type="similarity">
    <text evidence="1">Belongs to the tRNA-intron endonuclease family.</text>
</comment>
<dbReference type="CDD" id="cd22363">
    <property type="entry name" value="tRNA-intron_lyase_C"/>
    <property type="match status" value="1"/>
</dbReference>
<keyword evidence="10" id="KW-1185">Reference proteome</keyword>
<dbReference type="Proteomes" id="UP000246740">
    <property type="component" value="Unassembled WGS sequence"/>
</dbReference>
<protein>
    <recommendedName>
        <fullName evidence="2">tRNA-intron lyase</fullName>
        <ecNumber evidence="2">4.6.1.16</ecNumber>
    </recommendedName>
</protein>
<dbReference type="PANTHER" id="PTHR13070:SF0">
    <property type="entry name" value="TRNA-SPLICING ENDONUCLEASE SUBUNIT SEN34"/>
    <property type="match status" value="1"/>
</dbReference>
<dbReference type="Pfam" id="PF26577">
    <property type="entry name" value="TSEN34_N"/>
    <property type="match status" value="1"/>
</dbReference>
<proteinExistence type="inferred from homology"/>
<evidence type="ECO:0000256" key="6">
    <source>
        <dbReference type="SAM" id="MobiDB-lite"/>
    </source>
</evidence>
<evidence type="ECO:0000313" key="9">
    <source>
        <dbReference type="EMBL" id="PWZ02530.1"/>
    </source>
</evidence>
<dbReference type="SUPFAM" id="SSF53032">
    <property type="entry name" value="tRNA-intron endonuclease catalytic domain-like"/>
    <property type="match status" value="1"/>
</dbReference>
<reference evidence="9 10" key="1">
    <citation type="journal article" date="2018" name="Mol. Biol. Evol.">
        <title>Broad Genomic Sampling Reveals a Smut Pathogenic Ancestry of the Fungal Clade Ustilaginomycotina.</title>
        <authorList>
            <person name="Kijpornyongpan T."/>
            <person name="Mondo S.J."/>
            <person name="Barry K."/>
            <person name="Sandor L."/>
            <person name="Lee J."/>
            <person name="Lipzen A."/>
            <person name="Pangilinan J."/>
            <person name="LaButti K."/>
            <person name="Hainaut M."/>
            <person name="Henrissat B."/>
            <person name="Grigoriev I.V."/>
            <person name="Spatafora J.W."/>
            <person name="Aime M.C."/>
        </authorList>
    </citation>
    <scope>NUCLEOTIDE SEQUENCE [LARGE SCALE GENOMIC DNA]</scope>
    <source>
        <strain evidence="9 10">MCA 3645</strain>
    </source>
</reference>
<dbReference type="InParanoid" id="A0A317XX73"/>
<dbReference type="InterPro" id="IPR011856">
    <property type="entry name" value="tRNA_endonuc-like_dom_sf"/>
</dbReference>
<evidence type="ECO:0000259" key="7">
    <source>
        <dbReference type="Pfam" id="PF01974"/>
    </source>
</evidence>
<dbReference type="FunCoup" id="A0A317XX73">
    <property type="interactions" value="37"/>
</dbReference>
<feature type="compositionally biased region" description="Low complexity" evidence="6">
    <location>
        <begin position="39"/>
        <end position="65"/>
    </location>
</feature>
<feature type="region of interest" description="Disordered" evidence="6">
    <location>
        <begin position="426"/>
        <end position="462"/>
    </location>
</feature>
<dbReference type="STRING" id="1882483.A0A317XX73"/>
<evidence type="ECO:0000256" key="3">
    <source>
        <dbReference type="ARBA" id="ARBA00022694"/>
    </source>
</evidence>
<feature type="region of interest" description="Disordered" evidence="6">
    <location>
        <begin position="39"/>
        <end position="68"/>
    </location>
</feature>
<evidence type="ECO:0000313" key="10">
    <source>
        <dbReference type="Proteomes" id="UP000246740"/>
    </source>
</evidence>
<dbReference type="EC" id="4.6.1.16" evidence="2"/>
<dbReference type="GO" id="GO:0005634">
    <property type="term" value="C:nucleus"/>
    <property type="evidence" value="ECO:0007669"/>
    <property type="project" value="UniProtKB-ARBA"/>
</dbReference>
<evidence type="ECO:0000256" key="5">
    <source>
        <dbReference type="ARBA" id="ARBA00034031"/>
    </source>
</evidence>
<feature type="compositionally biased region" description="Basic and acidic residues" evidence="6">
    <location>
        <begin position="195"/>
        <end position="207"/>
    </location>
</feature>
<gene>
    <name evidence="9" type="ORF">BCV70DRAFT_1750</name>
</gene>
<sequence length="475" mass="52194">MQAVAEADAGALGSTSRPRSRDLYAEFPDKVFVHLHPSTSSSTSADIATPASAATSTSTSSAAGSRQGPGRKVALIWTVRSLQLLREAGLTGSFTGTLPLVPQQNVFLGLPMQLMDEEVVYLLRQGKCIVVDEEHSYSQPSLADLRAWNTDWDADRSQQQLEAWQERLKLRAKFVAKKESRMETRSGMDNAKTGKRNEDQSLDRDSTDADVKIEANGEDSAAPPTPAPAPTKEQLDVLPWHYVIPSSSVVAPAVRGTDVSSGGSTEHSMTWYTPVIYTTLSSVQTIFPYPVTSEEVGRCALFEYLKAAPPRGQGMWCMSGLRFGGTYSVYPGDPLRYHSHYTAQLVLPRNPNSNRKEIQSNPLHLASIIANGRLGTAVKKTHLFCNLTRFHLVPSDHDRENGNGNGNDWKTRLPLPQILEMQFDVAPPDSLPETPEAEAEQDDRQPKEQQHPPTQIPKPLAEFTPYSLAWAGFGT</sequence>
<keyword evidence="3" id="KW-0819">tRNA processing</keyword>
<evidence type="ECO:0000256" key="1">
    <source>
        <dbReference type="ARBA" id="ARBA00008078"/>
    </source>
</evidence>
<dbReference type="GO" id="GO:0000379">
    <property type="term" value="P:tRNA-type intron splice site recognition and cleavage"/>
    <property type="evidence" value="ECO:0007669"/>
    <property type="project" value="TreeGrafter"/>
</dbReference>
<organism evidence="9 10">
    <name type="scientific">Testicularia cyperi</name>
    <dbReference type="NCBI Taxonomy" id="1882483"/>
    <lineage>
        <taxon>Eukaryota</taxon>
        <taxon>Fungi</taxon>
        <taxon>Dikarya</taxon>
        <taxon>Basidiomycota</taxon>
        <taxon>Ustilaginomycotina</taxon>
        <taxon>Ustilaginomycetes</taxon>
        <taxon>Ustilaginales</taxon>
        <taxon>Anthracoideaceae</taxon>
        <taxon>Testicularia</taxon>
    </lineage>
</organism>
<name>A0A317XX73_9BASI</name>
<dbReference type="InterPro" id="IPR036167">
    <property type="entry name" value="tRNA_intron_Endo_cat-like_sf"/>
</dbReference>
<evidence type="ECO:0000256" key="2">
    <source>
        <dbReference type="ARBA" id="ARBA00012573"/>
    </source>
</evidence>